<dbReference type="AlphaFoldDB" id="A0A5P9CP27"/>
<proteinExistence type="predicted"/>
<reference evidence="1 2" key="1">
    <citation type="submission" date="2019-10" db="EMBL/GenBank/DDBJ databases">
        <title>Complete genome sequence of Vibrio sp. strain THAF100, isolated from non-filtered water from the water column of tank 6 of a marine aquarium containing stony-coral fragments. Water maintained at 26 degree C.</title>
        <authorList>
            <person name="Ruckert C."/>
            <person name="Franco A."/>
            <person name="Kalinowski J."/>
            <person name="Glaeser S."/>
        </authorList>
    </citation>
    <scope>NUCLEOTIDE SEQUENCE [LARGE SCALE GENOMIC DNA]</scope>
    <source>
        <strain evidence="1 2">THAF100</strain>
        <plasmid evidence="2">pthaf100_a</plasmid>
    </source>
</reference>
<evidence type="ECO:0000313" key="1">
    <source>
        <dbReference type="EMBL" id="QFT27721.1"/>
    </source>
</evidence>
<geneLocation type="plasmid" evidence="2">
    <name>pthaf100_a</name>
</geneLocation>
<dbReference type="Proteomes" id="UP000326936">
    <property type="component" value="Plasmid pTHAF100_a"/>
</dbReference>
<sequence length="249" mass="28114">MLTDTSLMLKSQPLLENWLLKITMQMKQLNTPNEYAKLNTWKVALECAIEHIIKQQENHYGFRLGTSDFRIFSPVNHFEAGGTHENNGSTRQFGPSCVSETEQRLAVINSTAKHDTESNIRCAERPIRSDVAKHLANIALDVAQIGNIDGVHSILTPFLKTNEQSKEAIFHKSVAQIIYAISLCRNGHFSKARSLLIDDDSELGKFFLAFISIAEHHTEEAESRLCSIAKLIQSNMFDTKPTQQKESTW</sequence>
<keyword evidence="1" id="KW-0614">Plasmid</keyword>
<protein>
    <submittedName>
        <fullName evidence="1">Uncharacterized protein</fullName>
    </submittedName>
</protein>
<name>A0A5P9CP27_9VIBR</name>
<accession>A0A5P9CP27</accession>
<gene>
    <name evidence="1" type="ORF">FIV01_15140</name>
</gene>
<keyword evidence="2" id="KW-1185">Reference proteome</keyword>
<dbReference type="KEGG" id="vaq:FIV01_15140"/>
<dbReference type="RefSeq" id="WP_246210508.1">
    <property type="nucleotide sequence ID" value="NZ_CP045351.1"/>
</dbReference>
<dbReference type="EMBL" id="CP045351">
    <property type="protein sequence ID" value="QFT27721.1"/>
    <property type="molecule type" value="Genomic_DNA"/>
</dbReference>
<organism evidence="1 2">
    <name type="scientific">Vibrio aquimaris</name>
    <dbReference type="NCBI Taxonomy" id="2587862"/>
    <lineage>
        <taxon>Bacteria</taxon>
        <taxon>Pseudomonadati</taxon>
        <taxon>Pseudomonadota</taxon>
        <taxon>Gammaproteobacteria</taxon>
        <taxon>Vibrionales</taxon>
        <taxon>Vibrionaceae</taxon>
        <taxon>Vibrio</taxon>
    </lineage>
</organism>
<evidence type="ECO:0000313" key="2">
    <source>
        <dbReference type="Proteomes" id="UP000326936"/>
    </source>
</evidence>